<keyword evidence="1" id="KW-0812">Transmembrane</keyword>
<dbReference type="STRING" id="1197717.BED41_07490"/>
<keyword evidence="3" id="KW-1185">Reference proteome</keyword>
<dbReference type="Gene3D" id="3.30.70.270">
    <property type="match status" value="1"/>
</dbReference>
<feature type="transmembrane region" description="Helical" evidence="1">
    <location>
        <begin position="248"/>
        <end position="270"/>
    </location>
</feature>
<evidence type="ECO:0008006" key="4">
    <source>
        <dbReference type="Google" id="ProtNLM"/>
    </source>
</evidence>
<evidence type="ECO:0000256" key="1">
    <source>
        <dbReference type="SAM" id="Phobius"/>
    </source>
</evidence>
<keyword evidence="1" id="KW-0472">Membrane</keyword>
<dbReference type="InterPro" id="IPR029787">
    <property type="entry name" value="Nucleotide_cyclase"/>
</dbReference>
<protein>
    <recommendedName>
        <fullName evidence="4">GGDEF domain-containing protein</fullName>
    </recommendedName>
</protein>
<proteinExistence type="predicted"/>
<sequence>MRYDKYRAWFVFCAAAISLFASVALLVWLGHSFENFRRANARVVLELTRRNLQETLFGGMNKAVDLAEMMKRAPSDSALFLRYADKILKKEAVICAYLVTDNKVVSIWPKGKFTEEIGRQLREYPYVFSLSRLIRGPFVGGLVDLEDKGNSFLFINPMFEDERYLGEVVVAAKADYVLKELNMAYLRQSGYEYELWRVSPQDGSKEVVEASDPHIDLSDAERCTFYMPTEWTLMIRPIGGWISLRGRLLLFGGGAFVIILLSGCIVLSHITLKQRRQISSILSFDHETGFLNRGGFLEELKRLAARGKNEYTIIYFAMDEYIRLARIMDEKQRNEYAEHAMRCLRDYIYSPHITARMGEASYAVAIFEKMEMKEAGDIARGISLELLWKTRIKENREYIHADWYFVRCPEEGTDPESLITSAIKGCEEKRQRKAMNGISVSL</sequence>
<keyword evidence="1" id="KW-1133">Transmembrane helix</keyword>
<dbReference type="OrthoDB" id="9762141at2"/>
<evidence type="ECO:0000313" key="2">
    <source>
        <dbReference type="EMBL" id="ANZ44929.1"/>
    </source>
</evidence>
<name>A0A1B2I4N2_9BACT</name>
<dbReference type="AlphaFoldDB" id="A0A1B2I4N2"/>
<dbReference type="GeneID" id="83057693"/>
<dbReference type="RefSeq" id="WP_066744517.1">
    <property type="nucleotide sequence ID" value="NZ_CP016757.1"/>
</dbReference>
<reference evidence="2" key="1">
    <citation type="submission" date="2016-08" db="EMBL/GenBank/DDBJ databases">
        <title>Complete genome of Cloacibacillus porcorum.</title>
        <authorList>
            <person name="Looft T."/>
            <person name="Bayles D.O."/>
            <person name="Alt D.P."/>
        </authorList>
    </citation>
    <scope>NUCLEOTIDE SEQUENCE [LARGE SCALE GENOMIC DNA]</scope>
    <source>
        <strain evidence="2">CL-84</strain>
    </source>
</reference>
<dbReference type="KEGG" id="cpor:BED41_07490"/>
<dbReference type="SUPFAM" id="SSF55073">
    <property type="entry name" value="Nucleotide cyclase"/>
    <property type="match status" value="1"/>
</dbReference>
<accession>A0A1B2I4N2</accession>
<dbReference type="Proteomes" id="UP000093044">
    <property type="component" value="Chromosome"/>
</dbReference>
<organism evidence="2 3">
    <name type="scientific">Cloacibacillus porcorum</name>
    <dbReference type="NCBI Taxonomy" id="1197717"/>
    <lineage>
        <taxon>Bacteria</taxon>
        <taxon>Thermotogati</taxon>
        <taxon>Synergistota</taxon>
        <taxon>Synergistia</taxon>
        <taxon>Synergistales</taxon>
        <taxon>Synergistaceae</taxon>
        <taxon>Cloacibacillus</taxon>
    </lineage>
</organism>
<dbReference type="EMBL" id="CP016757">
    <property type="protein sequence ID" value="ANZ44929.1"/>
    <property type="molecule type" value="Genomic_DNA"/>
</dbReference>
<feature type="transmembrane region" description="Helical" evidence="1">
    <location>
        <begin position="6"/>
        <end position="29"/>
    </location>
</feature>
<evidence type="ECO:0000313" key="3">
    <source>
        <dbReference type="Proteomes" id="UP000093044"/>
    </source>
</evidence>
<dbReference type="InterPro" id="IPR043128">
    <property type="entry name" value="Rev_trsase/Diguanyl_cyclase"/>
</dbReference>
<gene>
    <name evidence="2" type="ORF">BED41_07490</name>
</gene>